<evidence type="ECO:0000313" key="2">
    <source>
        <dbReference type="Proteomes" id="UP000828941"/>
    </source>
</evidence>
<keyword evidence="2" id="KW-1185">Reference proteome</keyword>
<gene>
    <name evidence="1" type="ORF">L6164_011561</name>
</gene>
<dbReference type="Proteomes" id="UP000828941">
    <property type="component" value="Chromosome 5"/>
</dbReference>
<reference evidence="1 2" key="1">
    <citation type="journal article" date="2022" name="DNA Res.">
        <title>Chromosomal-level genome assembly of the orchid tree Bauhinia variegata (Leguminosae; Cercidoideae) supports the allotetraploid origin hypothesis of Bauhinia.</title>
        <authorList>
            <person name="Zhong Y."/>
            <person name="Chen Y."/>
            <person name="Zheng D."/>
            <person name="Pang J."/>
            <person name="Liu Y."/>
            <person name="Luo S."/>
            <person name="Meng S."/>
            <person name="Qian L."/>
            <person name="Wei D."/>
            <person name="Dai S."/>
            <person name="Zhou R."/>
        </authorList>
    </citation>
    <scope>NUCLEOTIDE SEQUENCE [LARGE SCALE GENOMIC DNA]</scope>
    <source>
        <strain evidence="1">BV-YZ2020</strain>
    </source>
</reference>
<comment type="caution">
    <text evidence="1">The sequence shown here is derived from an EMBL/GenBank/DDBJ whole genome shotgun (WGS) entry which is preliminary data.</text>
</comment>
<proteinExistence type="predicted"/>
<organism evidence="1 2">
    <name type="scientific">Bauhinia variegata</name>
    <name type="common">Purple orchid tree</name>
    <name type="synonym">Phanera variegata</name>
    <dbReference type="NCBI Taxonomy" id="167791"/>
    <lineage>
        <taxon>Eukaryota</taxon>
        <taxon>Viridiplantae</taxon>
        <taxon>Streptophyta</taxon>
        <taxon>Embryophyta</taxon>
        <taxon>Tracheophyta</taxon>
        <taxon>Spermatophyta</taxon>
        <taxon>Magnoliopsida</taxon>
        <taxon>eudicotyledons</taxon>
        <taxon>Gunneridae</taxon>
        <taxon>Pentapetalae</taxon>
        <taxon>rosids</taxon>
        <taxon>fabids</taxon>
        <taxon>Fabales</taxon>
        <taxon>Fabaceae</taxon>
        <taxon>Cercidoideae</taxon>
        <taxon>Cercideae</taxon>
        <taxon>Bauhiniinae</taxon>
        <taxon>Bauhinia</taxon>
    </lineage>
</organism>
<accession>A0ACB9P8W9</accession>
<dbReference type="EMBL" id="CM039430">
    <property type="protein sequence ID" value="KAI4344319.1"/>
    <property type="molecule type" value="Genomic_DNA"/>
</dbReference>
<sequence>MIHAFVFCYGSNFLPCQSEKIDVDGERNSVENTENLGAFGVIFALILYYTAAGWYCSRSSLIDYAICSRVTYFITFWIAFSFCLFIDAHLTTLSLHSDQSCQLSFDTLIFLAR</sequence>
<protein>
    <submittedName>
        <fullName evidence="1">Uncharacterized protein</fullName>
    </submittedName>
</protein>
<name>A0ACB9P8W9_BAUVA</name>
<evidence type="ECO:0000313" key="1">
    <source>
        <dbReference type="EMBL" id="KAI4344319.1"/>
    </source>
</evidence>